<sequence length="78" mass="8417">MTIVLILVVLAIAALFGFAAHVDALTGRIGPQPARAQLERLRREGAALRAALRQGSERGDATRRRPDNVSAWRSAQKG</sequence>
<accession>A0A2A4FK12</accession>
<proteinExistence type="predicted"/>
<feature type="compositionally biased region" description="Basic and acidic residues" evidence="1">
    <location>
        <begin position="55"/>
        <end position="67"/>
    </location>
</feature>
<protein>
    <submittedName>
        <fullName evidence="2">Uncharacterized protein</fullName>
    </submittedName>
</protein>
<dbReference type="Proteomes" id="UP000217994">
    <property type="component" value="Unassembled WGS sequence"/>
</dbReference>
<dbReference type="RefSeq" id="WP_084908995.1">
    <property type="nucleotide sequence ID" value="NZ_CP020738.1"/>
</dbReference>
<dbReference type="EMBL" id="MTZU01000023">
    <property type="protein sequence ID" value="PCE32954.1"/>
    <property type="molecule type" value="Genomic_DNA"/>
</dbReference>
<comment type="caution">
    <text evidence="2">The sequence shown here is derived from an EMBL/GenBank/DDBJ whole genome shotgun (WGS) entry which is preliminary data.</text>
</comment>
<reference evidence="2 3" key="1">
    <citation type="submission" date="2017-01" db="EMBL/GenBank/DDBJ databases">
        <title>Whole-Genome Shotgun Sequencing of Two beta-Proteobacterial Species in Search of the Bulgecin Biosynthetic Cluster.</title>
        <authorList>
            <person name="Horsman M.E."/>
            <person name="Marous D.R."/>
            <person name="Li R."/>
            <person name="Oliver R.A."/>
            <person name="Byun B."/>
            <person name="Emrich S.J."/>
            <person name="Boggess B."/>
            <person name="Townsend C.A."/>
            <person name="Mobashery S."/>
        </authorList>
    </citation>
    <scope>NUCLEOTIDE SEQUENCE [LARGE SCALE GENOMIC DNA]</scope>
    <source>
        <strain evidence="2 3">ATCC 31433</strain>
    </source>
</reference>
<organism evidence="2 3">
    <name type="scientific">Burkholderia ubonensis subsp. mesacidophila</name>
    <dbReference type="NCBI Taxonomy" id="265293"/>
    <lineage>
        <taxon>Bacteria</taxon>
        <taxon>Pseudomonadati</taxon>
        <taxon>Pseudomonadota</taxon>
        <taxon>Betaproteobacteria</taxon>
        <taxon>Burkholderiales</taxon>
        <taxon>Burkholderiaceae</taxon>
        <taxon>Burkholderia</taxon>
        <taxon>Burkholderia cepacia complex</taxon>
    </lineage>
</organism>
<dbReference type="GeneID" id="69000969"/>
<evidence type="ECO:0000313" key="2">
    <source>
        <dbReference type="EMBL" id="PCE32954.1"/>
    </source>
</evidence>
<evidence type="ECO:0000313" key="3">
    <source>
        <dbReference type="Proteomes" id="UP000217994"/>
    </source>
</evidence>
<dbReference type="AlphaFoldDB" id="A0A2A4FK12"/>
<feature type="region of interest" description="Disordered" evidence="1">
    <location>
        <begin position="51"/>
        <end position="78"/>
    </location>
</feature>
<evidence type="ECO:0000256" key="1">
    <source>
        <dbReference type="SAM" id="MobiDB-lite"/>
    </source>
</evidence>
<gene>
    <name evidence="2" type="ORF">BZL54_08265</name>
</gene>
<name>A0A2A4FK12_9BURK</name>